<evidence type="ECO:0000313" key="4">
    <source>
        <dbReference type="Proteomes" id="UP000728185"/>
    </source>
</evidence>
<dbReference type="PANTHER" id="PTHR12805">
    <property type="entry name" value="KIN17 KIN, ANTIGENIC DETERMINANT OF RECA PROTEIN HOMOLOG"/>
    <property type="match status" value="1"/>
</dbReference>
<evidence type="ECO:0000259" key="2">
    <source>
        <dbReference type="Pfam" id="PF25092"/>
    </source>
</evidence>
<accession>A0A8E0RRA8</accession>
<dbReference type="OrthoDB" id="10266249at2759"/>
<evidence type="ECO:0000256" key="1">
    <source>
        <dbReference type="ARBA" id="ARBA00008517"/>
    </source>
</evidence>
<reference evidence="3" key="1">
    <citation type="submission" date="2019-05" db="EMBL/GenBank/DDBJ databases">
        <title>Annotation for the trematode Fasciolopsis buski.</title>
        <authorList>
            <person name="Choi Y.-J."/>
        </authorList>
    </citation>
    <scope>NUCLEOTIDE SEQUENCE</scope>
    <source>
        <strain evidence="3">HT</strain>
        <tissue evidence="3">Whole worm</tissue>
    </source>
</reference>
<dbReference type="GO" id="GO:0003690">
    <property type="term" value="F:double-stranded DNA binding"/>
    <property type="evidence" value="ECO:0007669"/>
    <property type="project" value="TreeGrafter"/>
</dbReference>
<proteinExistence type="inferred from homology"/>
<dbReference type="InterPro" id="IPR037321">
    <property type="entry name" value="KIN17-like"/>
</dbReference>
<dbReference type="GO" id="GO:0006974">
    <property type="term" value="P:DNA damage response"/>
    <property type="evidence" value="ECO:0007669"/>
    <property type="project" value="TreeGrafter"/>
</dbReference>
<dbReference type="Pfam" id="PF25092">
    <property type="entry name" value="SH3_KIN17_C"/>
    <property type="match status" value="1"/>
</dbReference>
<sequence length="85" mass="9350">AIVRVLNDGTKIKVDQDHVQTVIPPASSTVLVVNGAYRGEYATLERVDKERCLCEVTIATGLCMGRLIKGMSMDDVCKLAERRLD</sequence>
<organism evidence="3 4">
    <name type="scientific">Fasciolopsis buskii</name>
    <dbReference type="NCBI Taxonomy" id="27845"/>
    <lineage>
        <taxon>Eukaryota</taxon>
        <taxon>Metazoa</taxon>
        <taxon>Spiralia</taxon>
        <taxon>Lophotrochozoa</taxon>
        <taxon>Platyhelminthes</taxon>
        <taxon>Trematoda</taxon>
        <taxon>Digenea</taxon>
        <taxon>Plagiorchiida</taxon>
        <taxon>Echinostomata</taxon>
        <taxon>Echinostomatoidea</taxon>
        <taxon>Fasciolidae</taxon>
        <taxon>Fasciolopsis</taxon>
    </lineage>
</organism>
<keyword evidence="4" id="KW-1185">Reference proteome</keyword>
<dbReference type="FunFam" id="2.30.30.30:FF:000021">
    <property type="entry name" value="DNA/RNA-binding protein KIN17, putative"/>
    <property type="match status" value="1"/>
</dbReference>
<dbReference type="CDD" id="cd13155">
    <property type="entry name" value="KOW_KIN17"/>
    <property type="match status" value="1"/>
</dbReference>
<dbReference type="AlphaFoldDB" id="A0A8E0RRA8"/>
<feature type="non-terminal residue" evidence="3">
    <location>
        <position position="85"/>
    </location>
</feature>
<dbReference type="GO" id="GO:0006260">
    <property type="term" value="P:DNA replication"/>
    <property type="evidence" value="ECO:0007669"/>
    <property type="project" value="TreeGrafter"/>
</dbReference>
<dbReference type="Gene3D" id="2.30.30.30">
    <property type="match status" value="1"/>
</dbReference>
<comment type="caution">
    <text evidence="3">The sequence shown here is derived from an EMBL/GenBank/DDBJ whole genome shotgun (WGS) entry which is preliminary data.</text>
</comment>
<dbReference type="PANTHER" id="PTHR12805:SF0">
    <property type="entry name" value="DNA_RNA-BINDING PROTEIN KIN17"/>
    <property type="match status" value="1"/>
</dbReference>
<evidence type="ECO:0000313" key="3">
    <source>
        <dbReference type="EMBL" id="KAA0189526.1"/>
    </source>
</evidence>
<name>A0A8E0RRA8_9TREM</name>
<gene>
    <name evidence="3" type="ORF">FBUS_11463</name>
</gene>
<protein>
    <submittedName>
        <fullName evidence="3">Zinc finger protein RTS2</fullName>
    </submittedName>
</protein>
<dbReference type="Proteomes" id="UP000728185">
    <property type="component" value="Unassembled WGS sequence"/>
</dbReference>
<dbReference type="GO" id="GO:0005634">
    <property type="term" value="C:nucleus"/>
    <property type="evidence" value="ECO:0007669"/>
    <property type="project" value="TreeGrafter"/>
</dbReference>
<dbReference type="EMBL" id="LUCM01007682">
    <property type="protein sequence ID" value="KAA0189526.1"/>
    <property type="molecule type" value="Genomic_DNA"/>
</dbReference>
<comment type="similarity">
    <text evidence="1">Belongs to the KIN17 family.</text>
</comment>
<dbReference type="InterPro" id="IPR014722">
    <property type="entry name" value="Rib_uL2_dom2"/>
</dbReference>
<dbReference type="Gene3D" id="2.30.30.140">
    <property type="match status" value="1"/>
</dbReference>
<dbReference type="InterPro" id="IPR041995">
    <property type="entry name" value="KOW_KIN17"/>
</dbReference>
<feature type="domain" description="Kin17 KOW" evidence="2">
    <location>
        <begin position="27"/>
        <end position="80"/>
    </location>
</feature>